<protein>
    <submittedName>
        <fullName evidence="1">Aminopeptidase</fullName>
    </submittedName>
</protein>
<keyword evidence="1" id="KW-0031">Aminopeptidase</keyword>
<gene>
    <name evidence="1" type="primary">yfbL</name>
    <name evidence="1" type="ORF">NCTC13148_01985</name>
</gene>
<organism evidence="1 2">
    <name type="scientific">Escherichia coli</name>
    <dbReference type="NCBI Taxonomy" id="562"/>
    <lineage>
        <taxon>Bacteria</taxon>
        <taxon>Pseudomonadati</taxon>
        <taxon>Pseudomonadota</taxon>
        <taxon>Gammaproteobacteria</taxon>
        <taxon>Enterobacterales</taxon>
        <taxon>Enterobacteriaceae</taxon>
        <taxon>Escherichia</taxon>
    </lineage>
</organism>
<dbReference type="EMBL" id="UGET01000004">
    <property type="protein sequence ID" value="STL75390.1"/>
    <property type="molecule type" value="Genomic_DNA"/>
</dbReference>
<accession>A0A377BU52</accession>
<sequence length="94" mass="11019">MKKKSFCYIISDFTPSDYFYQPWVTALSPTPRHVSPEQLEKTVRYLTQTVHPRNADNIYNLNRSVEYIKEFFVSSGARVTAQGVPDWLLRLCAW</sequence>
<dbReference type="AlphaFoldDB" id="A0A377BU52"/>
<evidence type="ECO:0000313" key="2">
    <source>
        <dbReference type="Proteomes" id="UP000254255"/>
    </source>
</evidence>
<dbReference type="Proteomes" id="UP000254255">
    <property type="component" value="Unassembled WGS sequence"/>
</dbReference>
<name>A0A377BU52_ECOLX</name>
<reference evidence="1 2" key="1">
    <citation type="submission" date="2018-06" db="EMBL/GenBank/DDBJ databases">
        <authorList>
            <consortium name="Pathogen Informatics"/>
            <person name="Doyle S."/>
        </authorList>
    </citation>
    <scope>NUCLEOTIDE SEQUENCE [LARGE SCALE GENOMIC DNA]</scope>
    <source>
        <strain evidence="1 2">NCTC13148</strain>
    </source>
</reference>
<dbReference type="GO" id="GO:0004177">
    <property type="term" value="F:aminopeptidase activity"/>
    <property type="evidence" value="ECO:0007669"/>
    <property type="project" value="UniProtKB-KW"/>
</dbReference>
<keyword evidence="1" id="KW-0645">Protease</keyword>
<keyword evidence="1" id="KW-0378">Hydrolase</keyword>
<evidence type="ECO:0000313" key="1">
    <source>
        <dbReference type="EMBL" id="STL75390.1"/>
    </source>
</evidence>
<proteinExistence type="predicted"/>